<protein>
    <submittedName>
        <fullName evidence="2">Uncharacterized protein</fullName>
    </submittedName>
</protein>
<feature type="compositionally biased region" description="Low complexity" evidence="1">
    <location>
        <begin position="193"/>
        <end position="209"/>
    </location>
</feature>
<dbReference type="InterPro" id="IPR038966">
    <property type="entry name" value="TMA17"/>
</dbReference>
<dbReference type="VEuPathDB" id="FungiDB:I303_06149"/>
<dbReference type="PANTHER" id="PTHR40422">
    <property type="entry name" value="TRANSLATION MACHINERY-ASSOCIATED PROTEIN 17"/>
    <property type="match status" value="1"/>
</dbReference>
<dbReference type="GO" id="GO:0030674">
    <property type="term" value="F:protein-macromolecule adaptor activity"/>
    <property type="evidence" value="ECO:0007669"/>
    <property type="project" value="TreeGrafter"/>
</dbReference>
<reference evidence="2" key="1">
    <citation type="submission" date="2013-07" db="EMBL/GenBank/DDBJ databases">
        <title>The Genome Sequence of Cryptococcus dejecticola CBS10117.</title>
        <authorList>
            <consortium name="The Broad Institute Genome Sequencing Platform"/>
            <person name="Cuomo C."/>
            <person name="Litvintseva A."/>
            <person name="Chen Y."/>
            <person name="Heitman J."/>
            <person name="Sun S."/>
            <person name="Springer D."/>
            <person name="Dromer F."/>
            <person name="Young S.K."/>
            <person name="Zeng Q."/>
            <person name="Gargeya S."/>
            <person name="Fitzgerald M."/>
            <person name="Abouelleil A."/>
            <person name="Alvarado L."/>
            <person name="Berlin A.M."/>
            <person name="Chapman S.B."/>
            <person name="Dewar J."/>
            <person name="Goldberg J."/>
            <person name="Griggs A."/>
            <person name="Gujja S."/>
            <person name="Hansen M."/>
            <person name="Howarth C."/>
            <person name="Imamovic A."/>
            <person name="Larimer J."/>
            <person name="McCowan C."/>
            <person name="Murphy C."/>
            <person name="Pearson M."/>
            <person name="Priest M."/>
            <person name="Roberts A."/>
            <person name="Saif S."/>
            <person name="Shea T."/>
            <person name="Sykes S."/>
            <person name="Wortman J."/>
            <person name="Nusbaum C."/>
            <person name="Birren B."/>
        </authorList>
    </citation>
    <scope>NUCLEOTIDE SEQUENCE [LARGE SCALE GENOMIC DNA]</scope>
    <source>
        <strain evidence="2">CBS 10117</strain>
    </source>
</reference>
<proteinExistence type="predicted"/>
<feature type="region of interest" description="Disordered" evidence="1">
    <location>
        <begin position="170"/>
        <end position="259"/>
    </location>
</feature>
<gene>
    <name evidence="2" type="ORF">I303_06149</name>
</gene>
<dbReference type="AlphaFoldDB" id="A0A1A6A1D0"/>
<dbReference type="GO" id="GO:0070682">
    <property type="term" value="P:proteasome regulatory particle assembly"/>
    <property type="evidence" value="ECO:0007669"/>
    <property type="project" value="InterPro"/>
</dbReference>
<feature type="compositionally biased region" description="Basic and acidic residues" evidence="1">
    <location>
        <begin position="211"/>
        <end position="225"/>
    </location>
</feature>
<dbReference type="EMBL" id="KI894033">
    <property type="protein sequence ID" value="OBR83866.1"/>
    <property type="molecule type" value="Genomic_DNA"/>
</dbReference>
<dbReference type="OrthoDB" id="548474at2759"/>
<name>A0A1A6A1D0_9TREE</name>
<evidence type="ECO:0000313" key="2">
    <source>
        <dbReference type="EMBL" id="OBR83866.1"/>
    </source>
</evidence>
<dbReference type="STRING" id="1296121.A0A1A6A1D0"/>
<evidence type="ECO:0000256" key="1">
    <source>
        <dbReference type="SAM" id="MobiDB-lite"/>
    </source>
</evidence>
<feature type="compositionally biased region" description="Low complexity" evidence="1">
    <location>
        <begin position="233"/>
        <end position="246"/>
    </location>
</feature>
<organism evidence="2">
    <name type="scientific">Kwoniella dejecticola CBS 10117</name>
    <dbReference type="NCBI Taxonomy" id="1296121"/>
    <lineage>
        <taxon>Eukaryota</taxon>
        <taxon>Fungi</taxon>
        <taxon>Dikarya</taxon>
        <taxon>Basidiomycota</taxon>
        <taxon>Agaricomycotina</taxon>
        <taxon>Tremellomycetes</taxon>
        <taxon>Tremellales</taxon>
        <taxon>Cryptococcaceae</taxon>
        <taxon>Kwoniella</taxon>
    </lineage>
</organism>
<dbReference type="PANTHER" id="PTHR40422:SF1">
    <property type="entry name" value="TRANSLATION MACHINERY-ASSOCIATED PROTEIN 17"/>
    <property type="match status" value="1"/>
</dbReference>
<sequence length="259" mass="28244">MSSSSIPINFTPKHAQPFTLEEAMHLGIETLVAGVLRNKSLSSSAFTTYQSITSDALNDGWVGINVDVRFNADSPNSLVLLPLPYVEIKRLENSINHLRRTQSELRSYLESEEGKADEGEDGEGEIGLAYKENEDTISSQSERITLIKLALLNKLGSDARLEHYGLTIEQDIKPSNTDRNNDQQPPPHPPRPSSSSASSHPTTQTPQQPIRSEEISPDRLPREIVHIQGGGSVATTTAGTRTGTTSNADGHEDDDGLHL</sequence>
<accession>A0A1A6A1D0</accession>